<gene>
    <name evidence="2" type="ORF">J2X19_002634</name>
</gene>
<organism evidence="2 3">
    <name type="scientific">Rhodoferax ferrireducens</name>
    <dbReference type="NCBI Taxonomy" id="192843"/>
    <lineage>
        <taxon>Bacteria</taxon>
        <taxon>Pseudomonadati</taxon>
        <taxon>Pseudomonadota</taxon>
        <taxon>Betaproteobacteria</taxon>
        <taxon>Burkholderiales</taxon>
        <taxon>Comamonadaceae</taxon>
        <taxon>Rhodoferax</taxon>
    </lineage>
</organism>
<comment type="caution">
    <text evidence="2">The sequence shown here is derived from an EMBL/GenBank/DDBJ whole genome shotgun (WGS) entry which is preliminary data.</text>
</comment>
<dbReference type="EMBL" id="JAVDXT010000002">
    <property type="protein sequence ID" value="MDR7377955.1"/>
    <property type="molecule type" value="Genomic_DNA"/>
</dbReference>
<evidence type="ECO:0000256" key="1">
    <source>
        <dbReference type="SAM" id="MobiDB-lite"/>
    </source>
</evidence>
<proteinExistence type="predicted"/>
<protein>
    <submittedName>
        <fullName evidence="2">Uncharacterized protein</fullName>
    </submittedName>
</protein>
<sequence length="32" mass="3400">MHSAPAAGPRRPPLPNGIHAARGICKQLRVRA</sequence>
<evidence type="ECO:0000313" key="3">
    <source>
        <dbReference type="Proteomes" id="UP001180487"/>
    </source>
</evidence>
<name>A0ABU2C9F2_9BURK</name>
<feature type="region of interest" description="Disordered" evidence="1">
    <location>
        <begin position="1"/>
        <end position="20"/>
    </location>
</feature>
<reference evidence="2 3" key="1">
    <citation type="submission" date="2023-07" db="EMBL/GenBank/DDBJ databases">
        <title>Sorghum-associated microbial communities from plants grown in Nebraska, USA.</title>
        <authorList>
            <person name="Schachtman D."/>
        </authorList>
    </citation>
    <scope>NUCLEOTIDE SEQUENCE [LARGE SCALE GENOMIC DNA]</scope>
    <source>
        <strain evidence="2 3">BE313</strain>
    </source>
</reference>
<dbReference type="Proteomes" id="UP001180487">
    <property type="component" value="Unassembled WGS sequence"/>
</dbReference>
<keyword evidence="3" id="KW-1185">Reference proteome</keyword>
<accession>A0ABU2C9F2</accession>
<evidence type="ECO:0000313" key="2">
    <source>
        <dbReference type="EMBL" id="MDR7377955.1"/>
    </source>
</evidence>